<dbReference type="EMBL" id="LT962688">
    <property type="protein sequence ID" value="SOR32078.1"/>
    <property type="molecule type" value="Genomic_DNA"/>
</dbReference>
<organism evidence="1 2">
    <name type="scientific">Methylorubrum extorquens</name>
    <name type="common">Methylobacterium dichloromethanicum</name>
    <name type="synonym">Methylobacterium extorquens</name>
    <dbReference type="NCBI Taxonomy" id="408"/>
    <lineage>
        <taxon>Bacteria</taxon>
        <taxon>Pseudomonadati</taxon>
        <taxon>Pseudomonadota</taxon>
        <taxon>Alphaproteobacteria</taxon>
        <taxon>Hyphomicrobiales</taxon>
        <taxon>Methylobacteriaceae</taxon>
        <taxon>Methylorubrum</taxon>
    </lineage>
</organism>
<reference evidence="2" key="1">
    <citation type="submission" date="2017-10" db="EMBL/GenBank/DDBJ databases">
        <authorList>
            <person name="Regsiter A."/>
            <person name="William W."/>
        </authorList>
    </citation>
    <scope>NUCLEOTIDE SEQUENCE [LARGE SCALE GENOMIC DNA]</scope>
</reference>
<gene>
    <name evidence="1" type="ORF">TK0001_5512</name>
</gene>
<sequence>MVHPFHRTGSLRNTSWRHREATFLPARLSHGGVFRARKTPEEVVRAPCVERGLLAQ</sequence>
<protein>
    <submittedName>
        <fullName evidence="1">Uncharacterized protein</fullName>
    </submittedName>
</protein>
<dbReference type="AlphaFoldDB" id="A0A2N9AXR2"/>
<name>A0A2N9AXR2_METEX</name>
<dbReference type="Proteomes" id="UP000233769">
    <property type="component" value="Chromosome tk0001"/>
</dbReference>
<proteinExistence type="predicted"/>
<evidence type="ECO:0000313" key="2">
    <source>
        <dbReference type="Proteomes" id="UP000233769"/>
    </source>
</evidence>
<evidence type="ECO:0000313" key="1">
    <source>
        <dbReference type="EMBL" id="SOR32078.1"/>
    </source>
</evidence>
<accession>A0A2N9AXR2</accession>